<dbReference type="GO" id="GO:0009254">
    <property type="term" value="P:peptidoglycan turnover"/>
    <property type="evidence" value="ECO:0007669"/>
    <property type="project" value="TreeGrafter"/>
</dbReference>
<dbReference type="PANTHER" id="PTHR30480">
    <property type="entry name" value="BETA-HEXOSAMINIDASE-RELATED"/>
    <property type="match status" value="1"/>
</dbReference>
<protein>
    <submittedName>
        <fullName evidence="5">Glycosyl hyrolase, family 3-like protein</fullName>
        <ecNumber evidence="5">3.2.1.52</ecNumber>
    </submittedName>
</protein>
<dbReference type="EMBL" id="CP000497">
    <property type="protein sequence ID" value="ABN65475.2"/>
    <property type="molecule type" value="Genomic_DNA"/>
</dbReference>
<evidence type="ECO:0000259" key="4">
    <source>
        <dbReference type="Pfam" id="PF00933"/>
    </source>
</evidence>
<feature type="domain" description="Glycoside hydrolase family 3 N-terminal" evidence="4">
    <location>
        <begin position="26"/>
        <end position="335"/>
    </location>
</feature>
<dbReference type="HOGENOM" id="CLU_008392_3_0_1"/>
<dbReference type="Gene3D" id="3.20.20.300">
    <property type="entry name" value="Glycoside hydrolase, family 3, N-terminal domain"/>
    <property type="match status" value="1"/>
</dbReference>
<dbReference type="RefSeq" id="XP_001383504.2">
    <property type="nucleotide sequence ID" value="XM_001383467.1"/>
</dbReference>
<dbReference type="PANTHER" id="PTHR30480:SF8">
    <property type="entry name" value="PUTATIVE (AFU_ORTHOLOGUE AFUA_8G04060)-RELATED"/>
    <property type="match status" value="1"/>
</dbReference>
<reference evidence="5 6" key="1">
    <citation type="journal article" date="2007" name="Nat. Biotechnol.">
        <title>Genome sequence of the lignocellulose-bioconverting and xylose-fermenting yeast Pichia stipitis.</title>
        <authorList>
            <person name="Jeffries T.W."/>
            <person name="Grigoriev I.V."/>
            <person name="Grimwood J."/>
            <person name="Laplaza J.M."/>
            <person name="Aerts A."/>
            <person name="Salamov A."/>
            <person name="Schmutz J."/>
            <person name="Lindquist E."/>
            <person name="Dehal P."/>
            <person name="Shapiro H."/>
            <person name="Jin Y.S."/>
            <person name="Passoth V."/>
            <person name="Richardson P.M."/>
        </authorList>
    </citation>
    <scope>NUCLEOTIDE SEQUENCE [LARGE SCALE GENOMIC DNA]</scope>
    <source>
        <strain evidence="6">ATCC 58785 / CBS 6054 / NBRC 10063 / NRRL Y-11545</strain>
    </source>
</reference>
<accession>A3LRZ8</accession>
<dbReference type="Gene3D" id="3.40.50.1700">
    <property type="entry name" value="Glycoside hydrolase family 3 C-terminal domain"/>
    <property type="match status" value="1"/>
</dbReference>
<dbReference type="KEGG" id="pic:PICST_77156"/>
<comment type="similarity">
    <text evidence="1">Belongs to the glycosyl hydrolase 3 family.</text>
</comment>
<dbReference type="InParanoid" id="A3LRZ8"/>
<dbReference type="AlphaFoldDB" id="A3LRZ8"/>
<dbReference type="InterPro" id="IPR001764">
    <property type="entry name" value="Glyco_hydro_3_N"/>
</dbReference>
<proteinExistence type="inferred from homology"/>
<dbReference type="SUPFAM" id="SSF51445">
    <property type="entry name" value="(Trans)glycosidases"/>
    <property type="match status" value="1"/>
</dbReference>
<keyword evidence="3 5" id="KW-0326">Glycosidase</keyword>
<dbReference type="InterPro" id="IPR017853">
    <property type="entry name" value="GH"/>
</dbReference>
<dbReference type="GO" id="GO:0004563">
    <property type="term" value="F:beta-N-acetylhexosaminidase activity"/>
    <property type="evidence" value="ECO:0007669"/>
    <property type="project" value="UniProtKB-EC"/>
</dbReference>
<dbReference type="OMA" id="NVSHACL"/>
<organism evidence="5 6">
    <name type="scientific">Scheffersomyces stipitis (strain ATCC 58785 / CBS 6054 / NBRC 10063 / NRRL Y-11545)</name>
    <name type="common">Yeast</name>
    <name type="synonym">Pichia stipitis</name>
    <dbReference type="NCBI Taxonomy" id="322104"/>
    <lineage>
        <taxon>Eukaryota</taxon>
        <taxon>Fungi</taxon>
        <taxon>Dikarya</taxon>
        <taxon>Ascomycota</taxon>
        <taxon>Saccharomycotina</taxon>
        <taxon>Pichiomycetes</taxon>
        <taxon>Debaryomycetaceae</taxon>
        <taxon>Scheffersomyces</taxon>
    </lineage>
</organism>
<gene>
    <name evidence="5" type="primary">BHA1</name>
    <name evidence="5" type="ORF">PICST_77156</name>
</gene>
<evidence type="ECO:0000313" key="6">
    <source>
        <dbReference type="Proteomes" id="UP000002258"/>
    </source>
</evidence>
<dbReference type="STRING" id="322104.A3LRZ8"/>
<dbReference type="eggNOG" id="ENOG502QTNX">
    <property type="taxonomic scope" value="Eukaryota"/>
</dbReference>
<dbReference type="GO" id="GO:0005975">
    <property type="term" value="P:carbohydrate metabolic process"/>
    <property type="evidence" value="ECO:0007669"/>
    <property type="project" value="InterPro"/>
</dbReference>
<dbReference type="EC" id="3.2.1.52" evidence="5"/>
<evidence type="ECO:0000256" key="1">
    <source>
        <dbReference type="ARBA" id="ARBA00005336"/>
    </source>
</evidence>
<dbReference type="OrthoDB" id="4215304at2759"/>
<dbReference type="Pfam" id="PF00933">
    <property type="entry name" value="Glyco_hydro_3"/>
    <property type="match status" value="1"/>
</dbReference>
<evidence type="ECO:0000256" key="3">
    <source>
        <dbReference type="ARBA" id="ARBA00023295"/>
    </source>
</evidence>
<dbReference type="GeneID" id="4838110"/>
<sequence length="1010" mass="112669">MSPSNLPPFHVGQLLCGGFQGTTVTPQAYHLIVDHHVSSMILSRKNALSAQQMSKLIRDLQYIAFSQGHYQYPIMFAIDEEGGMMNSLFDPDFLTQCPGAMALAATGDTELVYELSKAIAIELKNIGFSIILGPVLDVVTKLSHQLVGVRSFGTTIEDVSKYSQACAKGLQEGGLFTVGKHFPGIGNATVDSLLELPMIVDSLDQIKHFNSLPFAKLIEQNLLDGISAAGCGVPTISPDETHACLSPVVINQLLRQDLKFKGFVISECLEMDALYHSIGLGQGVILAISAGCDLVMVCHDMALQNEAVECLEKAIANGNLDDEIILASLNRIERLQKRLPKWSQLFPRGEISAKEDEIKLFKYEHPELWEKHQKLASLAYQKSITLVRDYNHTLPISKFLSSSEDDKKIDHILILSPLLNPIYPSTKSHSKDDQTQQLYTGEEVFQKFGDLLANNSLSKTKSYNVLHTTYTANGLTQLHESLIEKSKVVIVLTSEASRNMYQIGIVKYVSILCGANPASFNNSGATYFQLAKPLIIVATSSPYDFFYNKTMGSAYLCCYDYTNSALEKLAGVLMGDFEPEGCIPGEKKFIGKSKKRKSTGSVEGVRMEKPLSMKKIKSSTPKRRWLVDEFDLNRDWTGLQKLWKNNTVESDMATGTNHNKIDYSVPDFYKRLYGLLATTAKSQKHFVVRNSSLNILYGVVLTWVDENLPLDGDLTSEEQIRGSILYILVDKSRRLQSIGKNLHARAIRYLLKERKCSTITLGSSFPLFVFPENSNISNNRSNSKISTFMQSIGWDVNVTKSAKKYVMQLGDLDNWSVPKKIFRELMIVGVRFDICSDPEKLMKLIARSTKENENSDDNKGIKGLYLEAVKHLGNTSPYGTKIIIALEPTNQNVIGSIVLFTNKSQLSKFFPFIDELKADDEGVIGGIIGPIIDPSYSNLTEIFKYGLICSGITFLKSNLNDGDTTMNQCMMLDVNDDKSLTGIKEIGFSEWKYYYDYYDKKNNAEKAFLD</sequence>
<name>A3LRZ8_PICST</name>
<keyword evidence="2 5" id="KW-0378">Hydrolase</keyword>
<dbReference type="InterPro" id="IPR050226">
    <property type="entry name" value="NagZ_Beta-hexosaminidase"/>
</dbReference>
<keyword evidence="6" id="KW-1185">Reference proteome</keyword>
<dbReference type="Proteomes" id="UP000002258">
    <property type="component" value="Chromosome 3"/>
</dbReference>
<evidence type="ECO:0000256" key="2">
    <source>
        <dbReference type="ARBA" id="ARBA00022801"/>
    </source>
</evidence>
<evidence type="ECO:0000313" key="5">
    <source>
        <dbReference type="EMBL" id="ABN65475.2"/>
    </source>
</evidence>
<dbReference type="InterPro" id="IPR036881">
    <property type="entry name" value="Glyco_hydro_3_C_sf"/>
</dbReference>
<dbReference type="InterPro" id="IPR036962">
    <property type="entry name" value="Glyco_hydro_3_N_sf"/>
</dbReference>